<dbReference type="PANTHER" id="PTHR13447">
    <property type="entry name" value="MITOCHONDRIAL 28S RIBOSOMAL PROTEIN S28"/>
    <property type="match status" value="1"/>
</dbReference>
<protein>
    <submittedName>
        <fullName evidence="1">Uncharacterized protein</fullName>
    </submittedName>
</protein>
<dbReference type="InterPro" id="IPR019375">
    <property type="entry name" value="Ribosomal_bS1m"/>
</dbReference>
<dbReference type="GO" id="GO:0005763">
    <property type="term" value="C:mitochondrial small ribosomal subunit"/>
    <property type="evidence" value="ECO:0007669"/>
    <property type="project" value="TreeGrafter"/>
</dbReference>
<dbReference type="GeneTree" id="ENSGT01010000228696"/>
<evidence type="ECO:0000313" key="1">
    <source>
        <dbReference type="Ensembl" id="ENSSLUP00000028401.1"/>
    </source>
</evidence>
<proteinExistence type="predicted"/>
<dbReference type="PANTHER" id="PTHR13447:SF2">
    <property type="entry name" value="SMALL RIBOSOMAL SUBUNIT PROTEIN BS1M"/>
    <property type="match status" value="1"/>
</dbReference>
<name>A0A8D0D2C1_SANLU</name>
<reference evidence="1" key="1">
    <citation type="submission" date="2025-08" db="UniProtKB">
        <authorList>
            <consortium name="Ensembl"/>
        </authorList>
    </citation>
    <scope>IDENTIFICATION</scope>
</reference>
<keyword evidence="2" id="KW-1185">Reference proteome</keyword>
<dbReference type="Proteomes" id="UP000694568">
    <property type="component" value="Unplaced"/>
</dbReference>
<dbReference type="Pfam" id="PF10246">
    <property type="entry name" value="MRP-S35"/>
    <property type="match status" value="1"/>
</dbReference>
<evidence type="ECO:0000313" key="2">
    <source>
        <dbReference type="Proteomes" id="UP000694568"/>
    </source>
</evidence>
<reference evidence="1" key="2">
    <citation type="submission" date="2025-09" db="UniProtKB">
        <authorList>
            <consortium name="Ensembl"/>
        </authorList>
    </citation>
    <scope>IDENTIFICATION</scope>
</reference>
<dbReference type="Ensembl" id="ENSSLUT00000029320.1">
    <property type="protein sequence ID" value="ENSSLUP00000028401.1"/>
    <property type="gene ID" value="ENSSLUG00000012815.1"/>
</dbReference>
<organism evidence="1 2">
    <name type="scientific">Sander lucioperca</name>
    <name type="common">Pike-perch</name>
    <name type="synonym">Perca lucioperca</name>
    <dbReference type="NCBI Taxonomy" id="283035"/>
    <lineage>
        <taxon>Eukaryota</taxon>
        <taxon>Metazoa</taxon>
        <taxon>Chordata</taxon>
        <taxon>Craniata</taxon>
        <taxon>Vertebrata</taxon>
        <taxon>Euteleostomi</taxon>
        <taxon>Actinopterygii</taxon>
        <taxon>Neopterygii</taxon>
        <taxon>Teleostei</taxon>
        <taxon>Neoteleostei</taxon>
        <taxon>Acanthomorphata</taxon>
        <taxon>Eupercaria</taxon>
        <taxon>Perciformes</taxon>
        <taxon>Percoidei</taxon>
        <taxon>Percidae</taxon>
        <taxon>Luciopercinae</taxon>
        <taxon>Sander</taxon>
    </lineage>
</organism>
<sequence length="137" mass="14948">MLFYNLVAQGQSTSDGENVFYDIYAAFDLQSELQRQREVESSVAGGSVSFPGQEHSFASLLRRSPLIQMGPAKDRVGIGRISHIVQDNLYVDLREVPFPSAAAGPRAHCPFLGAKTDTNQLEAQAVLLGPLEGREAR</sequence>
<dbReference type="AlphaFoldDB" id="A0A8D0D2C1"/>
<accession>A0A8D0D2C1</accession>